<reference evidence="2" key="1">
    <citation type="submission" date="2017-01" db="EMBL/GenBank/DDBJ databases">
        <title>Genome Analysis of Deinococcus marmoris KOPRI26562.</title>
        <authorList>
            <person name="Kim J.H."/>
            <person name="Oh H.-M."/>
        </authorList>
    </citation>
    <scope>NUCLEOTIDE SEQUENCE [LARGE SCALE GENOMIC DNA]</scope>
    <source>
        <strain evidence="2">PAMC 26633</strain>
    </source>
</reference>
<name>A0A226X3A4_CABSO</name>
<dbReference type="AlphaFoldDB" id="A0A226X3A4"/>
<proteinExistence type="predicted"/>
<protein>
    <submittedName>
        <fullName evidence="1">Uncharacterized protein</fullName>
    </submittedName>
</protein>
<evidence type="ECO:0000313" key="1">
    <source>
        <dbReference type="EMBL" id="OXC77936.1"/>
    </source>
</evidence>
<sequence length="79" mass="8878">MTRAPRDDAGAAVFIGTIALQLMRCGPRMPVVQTQRIQAIGFLPIRRFLYIVRRKTLSAFRFNPGTATDCSQAPQQFTH</sequence>
<evidence type="ECO:0000313" key="2">
    <source>
        <dbReference type="Proteomes" id="UP000214720"/>
    </source>
</evidence>
<dbReference type="EMBL" id="MTHB01000088">
    <property type="protein sequence ID" value="OXC77936.1"/>
    <property type="molecule type" value="Genomic_DNA"/>
</dbReference>
<gene>
    <name evidence="1" type="ORF">BSU04_14395</name>
</gene>
<dbReference type="Proteomes" id="UP000214720">
    <property type="component" value="Unassembled WGS sequence"/>
</dbReference>
<comment type="caution">
    <text evidence="1">The sequence shown here is derived from an EMBL/GenBank/DDBJ whole genome shotgun (WGS) entry which is preliminary data.</text>
</comment>
<organism evidence="1 2">
    <name type="scientific">Caballeronia sordidicola</name>
    <name type="common">Burkholderia sordidicola</name>
    <dbReference type="NCBI Taxonomy" id="196367"/>
    <lineage>
        <taxon>Bacteria</taxon>
        <taxon>Pseudomonadati</taxon>
        <taxon>Pseudomonadota</taxon>
        <taxon>Betaproteobacteria</taxon>
        <taxon>Burkholderiales</taxon>
        <taxon>Burkholderiaceae</taxon>
        <taxon>Caballeronia</taxon>
    </lineage>
</organism>
<accession>A0A226X3A4</accession>